<dbReference type="Gene3D" id="1.20.5.2950">
    <property type="match status" value="1"/>
</dbReference>
<sequence>MSTESIKKLVQFENEAKELLTEAYKKYDDMKKQAHDDAMEVVMVEKELKFEELVALDEQLKNDIIEEENKKKSEFENKIKNLDNIQNKYDIINELVKKISLT</sequence>
<dbReference type="Proteomes" id="UP000053780">
    <property type="component" value="Unassembled WGS sequence"/>
</dbReference>
<protein>
    <submittedName>
        <fullName evidence="1">Uncharacterized protein</fullName>
    </submittedName>
</protein>
<dbReference type="VEuPathDB" id="MicrosporidiaDB:NAPIS_ORF02300"/>
<keyword evidence="2" id="KW-1185">Reference proteome</keyword>
<evidence type="ECO:0000313" key="2">
    <source>
        <dbReference type="Proteomes" id="UP000053780"/>
    </source>
</evidence>
<organism evidence="1 2">
    <name type="scientific">Vairimorpha apis BRL 01</name>
    <dbReference type="NCBI Taxonomy" id="1037528"/>
    <lineage>
        <taxon>Eukaryota</taxon>
        <taxon>Fungi</taxon>
        <taxon>Fungi incertae sedis</taxon>
        <taxon>Microsporidia</taxon>
        <taxon>Nosematidae</taxon>
        <taxon>Vairimorpha</taxon>
    </lineage>
</organism>
<reference evidence="1 2" key="1">
    <citation type="journal article" date="2013" name="BMC Genomics">
        <title>Genome sequencing and comparative genomics of honey bee microsporidia, Nosema apis reveal novel insights into host-parasite interactions.</title>
        <authorList>
            <person name="Chen Yp."/>
            <person name="Pettis J.S."/>
            <person name="Zhao Y."/>
            <person name="Liu X."/>
            <person name="Tallon L.J."/>
            <person name="Sadzewicz L.D."/>
            <person name="Li R."/>
            <person name="Zheng H."/>
            <person name="Huang S."/>
            <person name="Zhang X."/>
            <person name="Hamilton M.C."/>
            <person name="Pernal S.F."/>
            <person name="Melathopoulos A.P."/>
            <person name="Yan X."/>
            <person name="Evans J.D."/>
        </authorList>
    </citation>
    <scope>NUCLEOTIDE SEQUENCE [LARGE SCALE GENOMIC DNA]</scope>
    <source>
        <strain evidence="1 2">BRL 01</strain>
    </source>
</reference>
<dbReference type="OrthoDB" id="2193583at2759"/>
<name>T0L610_9MICR</name>
<accession>T0L610</accession>
<dbReference type="HOGENOM" id="CLU_177151_0_0_1"/>
<proteinExistence type="predicted"/>
<dbReference type="EMBL" id="KE647330">
    <property type="protein sequence ID" value="EQB60123.1"/>
    <property type="molecule type" value="Genomic_DNA"/>
</dbReference>
<dbReference type="AlphaFoldDB" id="T0L610"/>
<evidence type="ECO:0000313" key="1">
    <source>
        <dbReference type="EMBL" id="EQB60123.1"/>
    </source>
</evidence>
<gene>
    <name evidence="1" type="ORF">NAPIS_ORF02300</name>
</gene>